<dbReference type="eggNOG" id="ENOG502Z85G">
    <property type="taxonomic scope" value="Bacteria"/>
</dbReference>
<proteinExistence type="predicted"/>
<dbReference type="AlphaFoldDB" id="M7PE41"/>
<dbReference type="Proteomes" id="UP000012019">
    <property type="component" value="Unassembled WGS sequence"/>
</dbReference>
<organism evidence="1 2">
    <name type="scientific">Methylophaga lonarensis MPL</name>
    <dbReference type="NCBI Taxonomy" id="1286106"/>
    <lineage>
        <taxon>Bacteria</taxon>
        <taxon>Pseudomonadati</taxon>
        <taxon>Pseudomonadota</taxon>
        <taxon>Gammaproteobacteria</taxon>
        <taxon>Thiotrichales</taxon>
        <taxon>Piscirickettsiaceae</taxon>
        <taxon>Methylophaga</taxon>
    </lineage>
</organism>
<dbReference type="EMBL" id="APHR01000068">
    <property type="protein sequence ID" value="EMR12175.1"/>
    <property type="molecule type" value="Genomic_DNA"/>
</dbReference>
<reference evidence="1 2" key="1">
    <citation type="journal article" date="2013" name="Genome Announc.">
        <title>Draft Genome Sequence of Methylophaga lonarensis MPLT, a Haloalkaliphilic (Non-Methane-Utilizing) Methylotroph.</title>
        <authorList>
            <person name="Shetty S.A."/>
            <person name="Marathe N.P."/>
            <person name="Munot H."/>
            <person name="Antony C.P."/>
            <person name="Dhotre D.P."/>
            <person name="Murrell J.C."/>
            <person name="Shouche Y.S."/>
        </authorList>
    </citation>
    <scope>NUCLEOTIDE SEQUENCE [LARGE SCALE GENOMIC DNA]</scope>
    <source>
        <strain evidence="1 2">MPL</strain>
    </source>
</reference>
<dbReference type="STRING" id="1286106.MPL1_11678"/>
<accession>M7PE41</accession>
<comment type="caution">
    <text evidence="1">The sequence shown here is derived from an EMBL/GenBank/DDBJ whole genome shotgun (WGS) entry which is preliminary data.</text>
</comment>
<dbReference type="RefSeq" id="WP_009727290.1">
    <property type="nucleotide sequence ID" value="NZ_APHR01000068.1"/>
</dbReference>
<protein>
    <submittedName>
        <fullName evidence="1">Uncharacterized protein</fullName>
    </submittedName>
</protein>
<dbReference type="PATRIC" id="fig|1286106.3.peg.2335"/>
<sequence length="640" mass="72715">MKAYRIRAFGLSDSEEIMLKSVLRLAADQLEQPWQLVTDQHFDFAVYNFDNELAELAWQARGKQLTAAFSHQRKTHRAVDVILKRPLRASDLANILNFISQQLEQRHATVSVAEDSTETADASWLMRLSKQLIRRFRPESKRPDLHFDITVQFDTQSSALLDPEKLRRWTSELSGDSAQKINSLSSNLRATNRTLIKPLRRLQINEIYRQAITDTLFERDIAAVRRDFSLNSDHLKTINRMLGLLDELSLSYQLIAQADIDAGYFPETDRRLLFCLNRVCEANSLSSLYSCHHYRPTPAHKVRQCHQIWLYLEYAGCLGRDVRISADMQSNNFHSIHSLLMLLLICDPYSLNRFEAFRLYRLLEPLAAQVETGLFSSQDLTVKNAFLLTGHFCMDCSSHQAPTAMSRISADQLHCPDTRHFLTSTVTSSLKTLLEDKAMSPVDKQLLRQISPRIEGNYERKYHRQTQIPPQNIGLITGLADIHQYLMQPSALEQQWQLLNHGSGGMLISFDGDLNDIMQPGSLVAIANSLDACQLAITRWLQTQPGGKTSLGLEIITGTPVAKYCVSSHELHQPLIEVVEKDDALNANLFAAKGVYLTDKALTVIDLDNHQEVITMAKAVASTLDYDQFIGRRKAKHTFH</sequence>
<evidence type="ECO:0000313" key="1">
    <source>
        <dbReference type="EMBL" id="EMR12175.1"/>
    </source>
</evidence>
<evidence type="ECO:0000313" key="2">
    <source>
        <dbReference type="Proteomes" id="UP000012019"/>
    </source>
</evidence>
<gene>
    <name evidence="1" type="ORF">MPL1_11678</name>
</gene>
<name>M7PE41_9GAMM</name>
<keyword evidence="2" id="KW-1185">Reference proteome</keyword>
<dbReference type="OrthoDB" id="5724405at2"/>